<protein>
    <submittedName>
        <fullName evidence="1">Uncharacterized protein</fullName>
    </submittedName>
</protein>
<dbReference type="Proteomes" id="UP000655443">
    <property type="component" value="Unassembled WGS sequence"/>
</dbReference>
<evidence type="ECO:0000313" key="1">
    <source>
        <dbReference type="EMBL" id="GHE14425.1"/>
    </source>
</evidence>
<accession>A0A919D853</accession>
<name>A0A919D853_9ACTN</name>
<sequence length="68" mass="7210">MLYVTLLGDGRPRLSASLAARQTLRACGAYRLVAGCELVAAVRALRQCDLSPDPQGPDSRPLGRTDGI</sequence>
<keyword evidence="2" id="KW-1185">Reference proteome</keyword>
<evidence type="ECO:0000313" key="2">
    <source>
        <dbReference type="Proteomes" id="UP000655443"/>
    </source>
</evidence>
<organism evidence="1 2">
    <name type="scientific">Streptomyces alanosinicus</name>
    <dbReference type="NCBI Taxonomy" id="68171"/>
    <lineage>
        <taxon>Bacteria</taxon>
        <taxon>Bacillati</taxon>
        <taxon>Actinomycetota</taxon>
        <taxon>Actinomycetes</taxon>
        <taxon>Kitasatosporales</taxon>
        <taxon>Streptomycetaceae</taxon>
        <taxon>Streptomyces</taxon>
    </lineage>
</organism>
<dbReference type="AlphaFoldDB" id="A0A919D853"/>
<dbReference type="EMBL" id="BMVG01000050">
    <property type="protein sequence ID" value="GHE14425.1"/>
    <property type="molecule type" value="Genomic_DNA"/>
</dbReference>
<reference evidence="1" key="2">
    <citation type="submission" date="2020-09" db="EMBL/GenBank/DDBJ databases">
        <authorList>
            <person name="Sun Q."/>
            <person name="Ohkuma M."/>
        </authorList>
    </citation>
    <scope>NUCLEOTIDE SEQUENCE</scope>
    <source>
        <strain evidence="1">JCM 4714</strain>
    </source>
</reference>
<comment type="caution">
    <text evidence="1">The sequence shown here is derived from an EMBL/GenBank/DDBJ whole genome shotgun (WGS) entry which is preliminary data.</text>
</comment>
<reference evidence="1" key="1">
    <citation type="journal article" date="2014" name="Int. J. Syst. Evol. Microbiol.">
        <title>Complete genome sequence of Corynebacterium casei LMG S-19264T (=DSM 44701T), isolated from a smear-ripened cheese.</title>
        <authorList>
            <consortium name="US DOE Joint Genome Institute (JGI-PGF)"/>
            <person name="Walter F."/>
            <person name="Albersmeier A."/>
            <person name="Kalinowski J."/>
            <person name="Ruckert C."/>
        </authorList>
    </citation>
    <scope>NUCLEOTIDE SEQUENCE</scope>
    <source>
        <strain evidence="1">JCM 4714</strain>
    </source>
</reference>
<gene>
    <name evidence="1" type="ORF">GCM10010339_85050</name>
</gene>
<proteinExistence type="predicted"/>